<feature type="chain" id="PRO_5042188787" description="Fucose-specific lectin" evidence="1">
    <location>
        <begin position="16"/>
        <end position="197"/>
    </location>
</feature>
<dbReference type="SUPFAM" id="SSF89372">
    <property type="entry name" value="Fucose-specific lectin"/>
    <property type="match status" value="1"/>
</dbReference>
<protein>
    <recommendedName>
        <fullName evidence="4">Fucose-specific lectin</fullName>
    </recommendedName>
</protein>
<dbReference type="EMBL" id="JARIHO010000001">
    <property type="protein sequence ID" value="KAJ7367623.1"/>
    <property type="molecule type" value="Genomic_DNA"/>
</dbReference>
<dbReference type="Proteomes" id="UP001218218">
    <property type="component" value="Unassembled WGS sequence"/>
</dbReference>
<accession>A0AAD7ATH0</accession>
<dbReference type="Gene3D" id="2.120.10.70">
    <property type="entry name" value="Fucose-specific lectin"/>
    <property type="match status" value="1"/>
</dbReference>
<organism evidence="2 3">
    <name type="scientific">Mycena albidolilacea</name>
    <dbReference type="NCBI Taxonomy" id="1033008"/>
    <lineage>
        <taxon>Eukaryota</taxon>
        <taxon>Fungi</taxon>
        <taxon>Dikarya</taxon>
        <taxon>Basidiomycota</taxon>
        <taxon>Agaricomycotina</taxon>
        <taxon>Agaricomycetes</taxon>
        <taxon>Agaricomycetidae</taxon>
        <taxon>Agaricales</taxon>
        <taxon>Marasmiineae</taxon>
        <taxon>Mycenaceae</taxon>
        <taxon>Mycena</taxon>
    </lineage>
</organism>
<gene>
    <name evidence="2" type="ORF">DFH08DRAFT_2791</name>
</gene>
<evidence type="ECO:0000313" key="2">
    <source>
        <dbReference type="EMBL" id="KAJ7367623.1"/>
    </source>
</evidence>
<dbReference type="AlphaFoldDB" id="A0AAD7ATH0"/>
<evidence type="ECO:0000313" key="3">
    <source>
        <dbReference type="Proteomes" id="UP001218218"/>
    </source>
</evidence>
<feature type="signal peptide" evidence="1">
    <location>
        <begin position="1"/>
        <end position="15"/>
    </location>
</feature>
<keyword evidence="3" id="KW-1185">Reference proteome</keyword>
<evidence type="ECO:0000256" key="1">
    <source>
        <dbReference type="SAM" id="SignalP"/>
    </source>
</evidence>
<comment type="caution">
    <text evidence="2">The sequence shown here is derived from an EMBL/GenBank/DDBJ whole genome shotgun (WGS) entry which is preliminary data.</text>
</comment>
<evidence type="ECO:0008006" key="4">
    <source>
        <dbReference type="Google" id="ProtNLM"/>
    </source>
</evidence>
<proteinExistence type="predicted"/>
<name>A0AAD7ATH0_9AGAR</name>
<reference evidence="2" key="1">
    <citation type="submission" date="2023-03" db="EMBL/GenBank/DDBJ databases">
        <title>Massive genome expansion in bonnet fungi (Mycena s.s.) driven by repeated elements and novel gene families across ecological guilds.</title>
        <authorList>
            <consortium name="Lawrence Berkeley National Laboratory"/>
            <person name="Harder C.B."/>
            <person name="Miyauchi S."/>
            <person name="Viragh M."/>
            <person name="Kuo A."/>
            <person name="Thoen E."/>
            <person name="Andreopoulos B."/>
            <person name="Lu D."/>
            <person name="Skrede I."/>
            <person name="Drula E."/>
            <person name="Henrissat B."/>
            <person name="Morin E."/>
            <person name="Kohler A."/>
            <person name="Barry K."/>
            <person name="LaButti K."/>
            <person name="Morin E."/>
            <person name="Salamov A."/>
            <person name="Lipzen A."/>
            <person name="Mereny Z."/>
            <person name="Hegedus B."/>
            <person name="Baldrian P."/>
            <person name="Stursova M."/>
            <person name="Weitz H."/>
            <person name="Taylor A."/>
            <person name="Grigoriev I.V."/>
            <person name="Nagy L.G."/>
            <person name="Martin F."/>
            <person name="Kauserud H."/>
        </authorList>
    </citation>
    <scope>NUCLEOTIDE SEQUENCE</scope>
    <source>
        <strain evidence="2">CBHHK002</strain>
    </source>
</reference>
<keyword evidence="1" id="KW-0732">Signal</keyword>
<sequence>MLALLFVSVLGSALGNRAVAPSTPETRPVTFVGNVAAVQATALGGDTRLYYQNPDNSIQETAISGPFAVGTSVFEGTDLLIPANEVLPGTPIAAVTFNGNAFQQIHVFFVSPDNILSEYAWTGTVWKGGPSCSDCVTANRFAVQPGSKMLYAMGNDAAVGNSSGVYLRVGFVSADAPGTLTEVDNIGGGGWHLAAMP</sequence>